<dbReference type="PANTHER" id="PTHR34295">
    <property type="entry name" value="BIOTIN TRANSPORTER BIOY"/>
    <property type="match status" value="1"/>
</dbReference>
<evidence type="ECO:0000256" key="2">
    <source>
        <dbReference type="PIRNR" id="PIRNR016661"/>
    </source>
</evidence>
<dbReference type="Proteomes" id="UP000006294">
    <property type="component" value="Chromosome"/>
</dbReference>
<dbReference type="AlphaFoldDB" id="K0J310"/>
<evidence type="ECO:0000256" key="1">
    <source>
        <dbReference type="ARBA" id="ARBA00010692"/>
    </source>
</evidence>
<keyword evidence="3" id="KW-0812">Transmembrane</keyword>
<feature type="transmembrane region" description="Helical" evidence="3">
    <location>
        <begin position="7"/>
        <end position="25"/>
    </location>
</feature>
<feature type="transmembrane region" description="Helical" evidence="3">
    <location>
        <begin position="155"/>
        <end position="181"/>
    </location>
</feature>
<keyword evidence="2" id="KW-0813">Transport</keyword>
<keyword evidence="3" id="KW-1133">Transmembrane helix</keyword>
<dbReference type="OrthoDB" id="9803495at2"/>
<dbReference type="STRING" id="698758.AXY_08490"/>
<dbReference type="Pfam" id="PF02632">
    <property type="entry name" value="BioY"/>
    <property type="match status" value="1"/>
</dbReference>
<dbReference type="GO" id="GO:0015225">
    <property type="term" value="F:biotin transmembrane transporter activity"/>
    <property type="evidence" value="ECO:0007669"/>
    <property type="project" value="UniProtKB-UniRule"/>
</dbReference>
<keyword evidence="2 3" id="KW-0472">Membrane</keyword>
<dbReference type="HOGENOM" id="CLU_077931_3_1_9"/>
<gene>
    <name evidence="4" type="ordered locus">AXY_08490</name>
</gene>
<dbReference type="Gene3D" id="1.10.1760.20">
    <property type="match status" value="1"/>
</dbReference>
<feature type="transmembrane region" description="Helical" evidence="3">
    <location>
        <begin position="88"/>
        <end position="110"/>
    </location>
</feature>
<dbReference type="EMBL" id="AP012050">
    <property type="protein sequence ID" value="BAM46981.1"/>
    <property type="molecule type" value="Genomic_DNA"/>
</dbReference>
<sequence length="198" mass="21745">MKLTTRELCYSAIFICLMAIGANLTSWAPFLAIPIGGVSVPLSLQTFFSILAGLLLGKRVGALSMIGYLLLGVIGVPVFAQMQGGPFVLINYTGGFLISFIFVAFVTGYLTEKKSNFTKSTIIYVCLVGVMVNYIIGVSYMYLAMNSWLGIEVGYLTAWVSMIPFLIKDAGLALVAMVIYIRYYRLFPSISPHLKPKY</sequence>
<feature type="transmembrane region" description="Helical" evidence="3">
    <location>
        <begin position="63"/>
        <end position="82"/>
    </location>
</feature>
<protein>
    <recommendedName>
        <fullName evidence="2">Biotin transporter</fullName>
    </recommendedName>
</protein>
<dbReference type="eggNOG" id="COG1268">
    <property type="taxonomic scope" value="Bacteria"/>
</dbReference>
<feature type="transmembrane region" description="Helical" evidence="3">
    <location>
        <begin position="122"/>
        <end position="143"/>
    </location>
</feature>
<reference evidence="4 5" key="1">
    <citation type="submission" date="2011-01" db="EMBL/GenBank/DDBJ databases">
        <title>Whole genome sequence of Amphibacillus xylinus NBRC 15112.</title>
        <authorList>
            <person name="Nakazawa H."/>
            <person name="Katano Y."/>
            <person name="Nakamura S."/>
            <person name="Sasagawa M."/>
            <person name="Fukada J."/>
            <person name="Arai T."/>
            <person name="Sasakura N."/>
            <person name="Mochizuki D."/>
            <person name="Hosoyama A."/>
            <person name="Harada K."/>
            <person name="Horikawa H."/>
            <person name="Kato Y."/>
            <person name="Harada T."/>
            <person name="Sasaki K."/>
            <person name="Sekiguchi M."/>
            <person name="Hodoyama M."/>
            <person name="Nishiko R."/>
            <person name="Narita H."/>
            <person name="Hanamaki A."/>
            <person name="Hata C."/>
            <person name="Konno Y."/>
            <person name="Niimura Y."/>
            <person name="Yamazaki S."/>
            <person name="Fujita N."/>
        </authorList>
    </citation>
    <scope>NUCLEOTIDE SEQUENCE [LARGE SCALE GENOMIC DNA]</scope>
    <source>
        <strain evidence="5">ATCC 51415 / DSM 6626 / JCM 7361 / LMG 17667 / NBRC 15112 / Ep01</strain>
    </source>
</reference>
<comment type="similarity">
    <text evidence="1 2">Belongs to the BioY family.</text>
</comment>
<dbReference type="RefSeq" id="WP_015009586.1">
    <property type="nucleotide sequence ID" value="NC_018704.1"/>
</dbReference>
<name>K0J310_AMPXN</name>
<evidence type="ECO:0000256" key="3">
    <source>
        <dbReference type="SAM" id="Phobius"/>
    </source>
</evidence>
<feature type="transmembrane region" description="Helical" evidence="3">
    <location>
        <begin position="31"/>
        <end position="56"/>
    </location>
</feature>
<dbReference type="PIRSF" id="PIRSF016661">
    <property type="entry name" value="BioY"/>
    <property type="match status" value="1"/>
</dbReference>
<evidence type="ECO:0000313" key="5">
    <source>
        <dbReference type="Proteomes" id="UP000006294"/>
    </source>
</evidence>
<proteinExistence type="inferred from homology"/>
<dbReference type="PATRIC" id="fig|698758.3.peg.843"/>
<keyword evidence="5" id="KW-1185">Reference proteome</keyword>
<dbReference type="InterPro" id="IPR003784">
    <property type="entry name" value="BioY"/>
</dbReference>
<accession>K0J310</accession>
<keyword evidence="2" id="KW-1003">Cell membrane</keyword>
<comment type="subcellular location">
    <subcellularLocation>
        <location evidence="2">Cell membrane</location>
        <topology evidence="2">Multi-pass membrane protein</topology>
    </subcellularLocation>
</comment>
<organism evidence="4 5">
    <name type="scientific">Amphibacillus xylanus (strain ATCC 51415 / DSM 6626 / JCM 7361 / LMG 17667 / NBRC 15112 / Ep01)</name>
    <dbReference type="NCBI Taxonomy" id="698758"/>
    <lineage>
        <taxon>Bacteria</taxon>
        <taxon>Bacillati</taxon>
        <taxon>Bacillota</taxon>
        <taxon>Bacilli</taxon>
        <taxon>Bacillales</taxon>
        <taxon>Bacillaceae</taxon>
        <taxon>Amphibacillus</taxon>
    </lineage>
</organism>
<dbReference type="GO" id="GO:0005886">
    <property type="term" value="C:plasma membrane"/>
    <property type="evidence" value="ECO:0007669"/>
    <property type="project" value="UniProtKB-SubCell"/>
</dbReference>
<dbReference type="KEGG" id="axl:AXY_08490"/>
<dbReference type="PANTHER" id="PTHR34295:SF1">
    <property type="entry name" value="BIOTIN TRANSPORTER BIOY"/>
    <property type="match status" value="1"/>
</dbReference>
<evidence type="ECO:0000313" key="4">
    <source>
        <dbReference type="EMBL" id="BAM46981.1"/>
    </source>
</evidence>